<protein>
    <submittedName>
        <fullName evidence="2">Uncharacterized protein</fullName>
    </submittedName>
</protein>
<evidence type="ECO:0000256" key="1">
    <source>
        <dbReference type="SAM" id="MobiDB-lite"/>
    </source>
</evidence>
<dbReference type="Proteomes" id="UP000629619">
    <property type="component" value="Unassembled WGS sequence"/>
</dbReference>
<accession>A0A919N7G1</accession>
<gene>
    <name evidence="2" type="ORF">Asi03nite_32580</name>
</gene>
<sequence length="125" mass="13787">MFRRRVTHSRCPAQRRAGHPVPARAFSQTDSFPPRRPPPDAPLTDGTRVFDLLRGPHATLLAVDWQAKLPALPASVHIHRVASPAARSAYDAHTPILFLIRPDNYVGCATHSPGDITDYPKLIAQ</sequence>
<feature type="region of interest" description="Disordered" evidence="1">
    <location>
        <begin position="1"/>
        <end position="45"/>
    </location>
</feature>
<organism evidence="2 3">
    <name type="scientific">Actinoplanes siamensis</name>
    <dbReference type="NCBI Taxonomy" id="1223317"/>
    <lineage>
        <taxon>Bacteria</taxon>
        <taxon>Bacillati</taxon>
        <taxon>Actinomycetota</taxon>
        <taxon>Actinomycetes</taxon>
        <taxon>Micromonosporales</taxon>
        <taxon>Micromonosporaceae</taxon>
        <taxon>Actinoplanes</taxon>
    </lineage>
</organism>
<dbReference type="AlphaFoldDB" id="A0A919N7G1"/>
<evidence type="ECO:0000313" key="2">
    <source>
        <dbReference type="EMBL" id="GIF05720.1"/>
    </source>
</evidence>
<name>A0A919N7G1_9ACTN</name>
<keyword evidence="3" id="KW-1185">Reference proteome</keyword>
<evidence type="ECO:0000313" key="3">
    <source>
        <dbReference type="Proteomes" id="UP000629619"/>
    </source>
</evidence>
<dbReference type="Gene3D" id="3.40.30.120">
    <property type="match status" value="1"/>
</dbReference>
<proteinExistence type="predicted"/>
<comment type="caution">
    <text evidence="2">The sequence shown here is derived from an EMBL/GenBank/DDBJ whole genome shotgun (WGS) entry which is preliminary data.</text>
</comment>
<reference evidence="2" key="1">
    <citation type="submission" date="2021-01" db="EMBL/GenBank/DDBJ databases">
        <title>Whole genome shotgun sequence of Actinoplanes siamensis NBRC 109076.</title>
        <authorList>
            <person name="Komaki H."/>
            <person name="Tamura T."/>
        </authorList>
    </citation>
    <scope>NUCLEOTIDE SEQUENCE</scope>
    <source>
        <strain evidence="2">NBRC 109076</strain>
    </source>
</reference>
<dbReference type="Pfam" id="PF21274">
    <property type="entry name" value="Rng_hyd_C"/>
    <property type="match status" value="1"/>
</dbReference>
<dbReference type="EMBL" id="BOMW01000029">
    <property type="protein sequence ID" value="GIF05720.1"/>
    <property type="molecule type" value="Genomic_DNA"/>
</dbReference>